<gene>
    <name evidence="1" type="ORF">Tsubulata_025800</name>
</gene>
<reference evidence="1" key="1">
    <citation type="submission" date="2022-02" db="EMBL/GenBank/DDBJ databases">
        <authorList>
            <person name="Henning P.M."/>
            <person name="McCubbin A.G."/>
            <person name="Shore J.S."/>
        </authorList>
    </citation>
    <scope>NUCLEOTIDE SEQUENCE</scope>
    <source>
        <strain evidence="1">F60SS</strain>
        <tissue evidence="1">Leaves</tissue>
    </source>
</reference>
<comment type="caution">
    <text evidence="1">The sequence shown here is derived from an EMBL/GenBank/DDBJ whole genome shotgun (WGS) entry which is preliminary data.</text>
</comment>
<organism evidence="1 2">
    <name type="scientific">Turnera subulata</name>
    <dbReference type="NCBI Taxonomy" id="218843"/>
    <lineage>
        <taxon>Eukaryota</taxon>
        <taxon>Viridiplantae</taxon>
        <taxon>Streptophyta</taxon>
        <taxon>Embryophyta</taxon>
        <taxon>Tracheophyta</taxon>
        <taxon>Spermatophyta</taxon>
        <taxon>Magnoliopsida</taxon>
        <taxon>eudicotyledons</taxon>
        <taxon>Gunneridae</taxon>
        <taxon>Pentapetalae</taxon>
        <taxon>rosids</taxon>
        <taxon>fabids</taxon>
        <taxon>Malpighiales</taxon>
        <taxon>Passifloraceae</taxon>
        <taxon>Turnera</taxon>
    </lineage>
</organism>
<proteinExistence type="predicted"/>
<sequence>MNQPLSGSGIWDRDIGHRPYDDIINDLDSETALNRAGLLEHQTCPLSKLASLKLLEDPDKPVRVRVREEIKSYLLSGTPHPENVGIDLDCFWPIDDEEADEAVFV</sequence>
<dbReference type="OrthoDB" id="1848700at2759"/>
<name>A0A9Q0FTG6_9ROSI</name>
<accession>A0A9Q0FTG6</accession>
<reference evidence="1" key="2">
    <citation type="journal article" date="2023" name="Plants (Basel)">
        <title>Annotation of the Turnera subulata (Passifloraceae) Draft Genome Reveals the S-Locus Evolved after the Divergence of Turneroideae from Passifloroideae in a Stepwise Manner.</title>
        <authorList>
            <person name="Henning P.M."/>
            <person name="Roalson E.H."/>
            <person name="Mir W."/>
            <person name="McCubbin A.G."/>
            <person name="Shore J.S."/>
        </authorList>
    </citation>
    <scope>NUCLEOTIDE SEQUENCE</scope>
    <source>
        <strain evidence="1">F60SS</strain>
    </source>
</reference>
<dbReference type="EMBL" id="JAKUCV010004167">
    <property type="protein sequence ID" value="KAJ4836287.1"/>
    <property type="molecule type" value="Genomic_DNA"/>
</dbReference>
<keyword evidence="2" id="KW-1185">Reference proteome</keyword>
<evidence type="ECO:0000313" key="2">
    <source>
        <dbReference type="Proteomes" id="UP001141552"/>
    </source>
</evidence>
<dbReference type="AlphaFoldDB" id="A0A9Q0FTG6"/>
<evidence type="ECO:0000313" key="1">
    <source>
        <dbReference type="EMBL" id="KAJ4836287.1"/>
    </source>
</evidence>
<protein>
    <submittedName>
        <fullName evidence="1">Uncharacterized protein</fullName>
    </submittedName>
</protein>
<dbReference type="Proteomes" id="UP001141552">
    <property type="component" value="Unassembled WGS sequence"/>
</dbReference>